<comment type="caution">
    <text evidence="1">The sequence shown here is derived from an EMBL/GenBank/DDBJ whole genome shotgun (WGS) entry which is preliminary data.</text>
</comment>
<protein>
    <submittedName>
        <fullName evidence="1">Uncharacterized protein</fullName>
    </submittedName>
</protein>
<evidence type="ECO:0000313" key="2">
    <source>
        <dbReference type="Proteomes" id="UP000193866"/>
    </source>
</evidence>
<name>A0A1X1YBS4_9MYCO</name>
<gene>
    <name evidence="1" type="ORF">AWC16_18975</name>
</gene>
<dbReference type="STRING" id="1108812.AWC16_18975"/>
<dbReference type="EMBL" id="LQPG01000035">
    <property type="protein sequence ID" value="ORW08484.1"/>
    <property type="molecule type" value="Genomic_DNA"/>
</dbReference>
<reference evidence="1 2" key="1">
    <citation type="submission" date="2016-01" db="EMBL/GenBank/DDBJ databases">
        <title>The new phylogeny of the genus Mycobacterium.</title>
        <authorList>
            <person name="Tarcisio F."/>
            <person name="Conor M."/>
            <person name="Antonella G."/>
            <person name="Elisabetta G."/>
            <person name="Giulia F.S."/>
            <person name="Sara T."/>
            <person name="Anna F."/>
            <person name="Clotilde B."/>
            <person name="Roberto B."/>
            <person name="Veronica D.S."/>
            <person name="Fabio R."/>
            <person name="Monica P."/>
            <person name="Olivier J."/>
            <person name="Enrico T."/>
            <person name="Nicola S."/>
        </authorList>
    </citation>
    <scope>NUCLEOTIDE SEQUENCE [LARGE SCALE GENOMIC DNA]</scope>
    <source>
        <strain evidence="1 2">DSM 45394</strain>
    </source>
</reference>
<dbReference type="OrthoDB" id="9803969at2"/>
<organism evidence="1 2">
    <name type="scientific">Mycolicibacter longobardus</name>
    <dbReference type="NCBI Taxonomy" id="1108812"/>
    <lineage>
        <taxon>Bacteria</taxon>
        <taxon>Bacillati</taxon>
        <taxon>Actinomycetota</taxon>
        <taxon>Actinomycetes</taxon>
        <taxon>Mycobacteriales</taxon>
        <taxon>Mycobacteriaceae</taxon>
        <taxon>Mycolicibacter</taxon>
    </lineage>
</organism>
<proteinExistence type="predicted"/>
<accession>A0A1X1YBS4</accession>
<dbReference type="AlphaFoldDB" id="A0A1X1YBS4"/>
<dbReference type="RefSeq" id="WP_085266122.1">
    <property type="nucleotide sequence ID" value="NZ_LQPG01000035.1"/>
</dbReference>
<dbReference type="Proteomes" id="UP000193866">
    <property type="component" value="Unassembled WGS sequence"/>
</dbReference>
<sequence length="69" mass="7601">MTAGQGDNKVTLYQFVEAYEAYEGDDVGHFIHVWEGYLAGADWPCPQSRDGLHYVTAGSCDQCGDKNRG</sequence>
<keyword evidence="2" id="KW-1185">Reference proteome</keyword>
<evidence type="ECO:0000313" key="1">
    <source>
        <dbReference type="EMBL" id="ORW08484.1"/>
    </source>
</evidence>